<proteinExistence type="predicted"/>
<keyword evidence="2" id="KW-1185">Reference proteome</keyword>
<dbReference type="AlphaFoldDB" id="A0A380T042"/>
<gene>
    <name evidence="1" type="ORF">CCOS864_03115</name>
</gene>
<evidence type="ECO:0000313" key="2">
    <source>
        <dbReference type="Proteomes" id="UP000255177"/>
    </source>
</evidence>
<name>A0A380T042_9PSED</name>
<dbReference type="RefSeq" id="WP_115087208.1">
    <property type="nucleotide sequence ID" value="NZ_CBCSFG010000015.1"/>
</dbReference>
<organism evidence="1 2">
    <name type="scientific">Pseudomonas wadenswilerensis</name>
    <dbReference type="NCBI Taxonomy" id="1785161"/>
    <lineage>
        <taxon>Bacteria</taxon>
        <taxon>Pseudomonadati</taxon>
        <taxon>Pseudomonadota</taxon>
        <taxon>Gammaproteobacteria</taxon>
        <taxon>Pseudomonadales</taxon>
        <taxon>Pseudomonadaceae</taxon>
        <taxon>Pseudomonas</taxon>
    </lineage>
</organism>
<dbReference type="Pfam" id="PF11354">
    <property type="entry name" value="DUF3156"/>
    <property type="match status" value="1"/>
</dbReference>
<dbReference type="Proteomes" id="UP000255177">
    <property type="component" value="Unassembled WGS sequence"/>
</dbReference>
<sequence length="194" mass="21830">MAIALRQLWQKLSERAPAGYRPGLTLEKVQRNLGLDSFEVVAPGLGRFDWAGQAVQVRERCEAQLLMHLVLTEFSLTLPATGQGNARLELHHSGSWRRSGLRVRLRKGELALQAELQRRLQAEAALLQALMPLDFKRLLLERCDGQWTLTLEHIGASEVVNRLPAFRRYIRLSPEQHQHLLAALQGLPALLAGL</sequence>
<evidence type="ECO:0008006" key="3">
    <source>
        <dbReference type="Google" id="ProtNLM"/>
    </source>
</evidence>
<reference evidence="2" key="1">
    <citation type="submission" date="2018-07" db="EMBL/GenBank/DDBJ databases">
        <authorList>
            <person name="Blom J."/>
        </authorList>
    </citation>
    <scope>NUCLEOTIDE SEQUENCE [LARGE SCALE GENOMIC DNA]</scope>
    <source>
        <strain evidence="2">CCOS 864</strain>
    </source>
</reference>
<evidence type="ECO:0000313" key="1">
    <source>
        <dbReference type="EMBL" id="SUQ63662.1"/>
    </source>
</evidence>
<dbReference type="EMBL" id="UIDD01000008">
    <property type="protein sequence ID" value="SUQ63662.1"/>
    <property type="molecule type" value="Genomic_DNA"/>
</dbReference>
<accession>A0A380T042</accession>
<protein>
    <recommendedName>
        <fullName evidence="3">DUF3156 family protein</fullName>
    </recommendedName>
</protein>
<dbReference type="InterPro" id="IPR021500">
    <property type="entry name" value="DUF3156"/>
</dbReference>